<protein>
    <submittedName>
        <fullName evidence="1">Uncharacterized protein</fullName>
    </submittedName>
</protein>
<accession>A0A2P2QGT9</accession>
<dbReference type="EMBL" id="GGEC01085621">
    <property type="protein sequence ID" value="MBX66105.1"/>
    <property type="molecule type" value="Transcribed_RNA"/>
</dbReference>
<proteinExistence type="predicted"/>
<reference evidence="1" key="1">
    <citation type="submission" date="2018-02" db="EMBL/GenBank/DDBJ databases">
        <title>Rhizophora mucronata_Transcriptome.</title>
        <authorList>
            <person name="Meera S.P."/>
            <person name="Sreeshan A."/>
            <person name="Augustine A."/>
        </authorList>
    </citation>
    <scope>NUCLEOTIDE SEQUENCE</scope>
    <source>
        <tissue evidence="1">Leaf</tissue>
    </source>
</reference>
<name>A0A2P2QGT9_RHIMU</name>
<sequence length="34" mass="4065">MRNRNHYSIFTIQSKERLRTNSVSTIQSKIINPM</sequence>
<organism evidence="1">
    <name type="scientific">Rhizophora mucronata</name>
    <name type="common">Asiatic mangrove</name>
    <dbReference type="NCBI Taxonomy" id="61149"/>
    <lineage>
        <taxon>Eukaryota</taxon>
        <taxon>Viridiplantae</taxon>
        <taxon>Streptophyta</taxon>
        <taxon>Embryophyta</taxon>
        <taxon>Tracheophyta</taxon>
        <taxon>Spermatophyta</taxon>
        <taxon>Magnoliopsida</taxon>
        <taxon>eudicotyledons</taxon>
        <taxon>Gunneridae</taxon>
        <taxon>Pentapetalae</taxon>
        <taxon>rosids</taxon>
        <taxon>fabids</taxon>
        <taxon>Malpighiales</taxon>
        <taxon>Rhizophoraceae</taxon>
        <taxon>Rhizophora</taxon>
    </lineage>
</organism>
<dbReference type="AlphaFoldDB" id="A0A2P2QGT9"/>
<evidence type="ECO:0000313" key="1">
    <source>
        <dbReference type="EMBL" id="MBX66105.1"/>
    </source>
</evidence>